<comment type="caution">
    <text evidence="2">The sequence shown here is derived from an EMBL/GenBank/DDBJ whole genome shotgun (WGS) entry which is preliminary data.</text>
</comment>
<evidence type="ECO:0000313" key="3">
    <source>
        <dbReference type="Proteomes" id="UP001140453"/>
    </source>
</evidence>
<dbReference type="OrthoDB" id="3945378at2759"/>
<dbReference type="AlphaFoldDB" id="A0A9W9D0K3"/>
<dbReference type="Proteomes" id="UP001140453">
    <property type="component" value="Unassembled WGS sequence"/>
</dbReference>
<organism evidence="2 3">
    <name type="scientific">Gnomoniopsis smithogilvyi</name>
    <dbReference type="NCBI Taxonomy" id="1191159"/>
    <lineage>
        <taxon>Eukaryota</taxon>
        <taxon>Fungi</taxon>
        <taxon>Dikarya</taxon>
        <taxon>Ascomycota</taxon>
        <taxon>Pezizomycotina</taxon>
        <taxon>Sordariomycetes</taxon>
        <taxon>Sordariomycetidae</taxon>
        <taxon>Diaporthales</taxon>
        <taxon>Gnomoniaceae</taxon>
        <taxon>Gnomoniopsis</taxon>
    </lineage>
</organism>
<keyword evidence="3" id="KW-1185">Reference proteome</keyword>
<evidence type="ECO:0000313" key="2">
    <source>
        <dbReference type="EMBL" id="KAJ4396572.1"/>
    </source>
</evidence>
<dbReference type="EMBL" id="JAPEVB010000001">
    <property type="protein sequence ID" value="KAJ4396572.1"/>
    <property type="molecule type" value="Genomic_DNA"/>
</dbReference>
<sequence>MLTVGTCLFCDWIGMFDECRWWRRRKKRRWRISHNRIVSLQQLRTFTDFVVAAIVTTAVELVISWNNIGGVNDLDTAAQLIPPIISAAYVLRSIYVWMFEPPSEDDSSVEYSYWDGVSASYTLPRDSAGRAQIPSRTVYDEDPSYDWAGRTRHPHRRRHHRRSTYAGYGAGRQPEMSAAYPPAQGHAAGNIVEPEPIHENA</sequence>
<feature type="region of interest" description="Disordered" evidence="1">
    <location>
        <begin position="147"/>
        <end position="201"/>
    </location>
</feature>
<gene>
    <name evidence="2" type="ORF">N0V93_000792</name>
</gene>
<reference evidence="2" key="1">
    <citation type="submission" date="2022-10" db="EMBL/GenBank/DDBJ databases">
        <title>Tapping the CABI collections for fungal endophytes: first genome assemblies for Collariella, Neodidymelliopsis, Ascochyta clinopodiicola, Didymella pomorum, Didymosphaeria variabile, Neocosmospora piperis and Neocucurbitaria cava.</title>
        <authorList>
            <person name="Hill R."/>
        </authorList>
    </citation>
    <scope>NUCLEOTIDE SEQUENCE</scope>
    <source>
        <strain evidence="2">IMI 355082</strain>
    </source>
</reference>
<accession>A0A9W9D0K3</accession>
<name>A0A9W9D0K3_9PEZI</name>
<evidence type="ECO:0000256" key="1">
    <source>
        <dbReference type="SAM" id="MobiDB-lite"/>
    </source>
</evidence>
<proteinExistence type="predicted"/>
<feature type="compositionally biased region" description="Basic residues" evidence="1">
    <location>
        <begin position="150"/>
        <end position="163"/>
    </location>
</feature>
<protein>
    <submittedName>
        <fullName evidence="2">Uncharacterized protein</fullName>
    </submittedName>
</protein>